<dbReference type="AlphaFoldDB" id="A0AAU9N509"/>
<keyword evidence="3" id="KW-1185">Reference proteome</keyword>
<proteinExistence type="predicted"/>
<comment type="caution">
    <text evidence="2">The sequence shown here is derived from an EMBL/GenBank/DDBJ whole genome shotgun (WGS) entry which is preliminary data.</text>
</comment>
<organism evidence="2 3">
    <name type="scientific">Lactuca virosa</name>
    <dbReference type="NCBI Taxonomy" id="75947"/>
    <lineage>
        <taxon>Eukaryota</taxon>
        <taxon>Viridiplantae</taxon>
        <taxon>Streptophyta</taxon>
        <taxon>Embryophyta</taxon>
        <taxon>Tracheophyta</taxon>
        <taxon>Spermatophyta</taxon>
        <taxon>Magnoliopsida</taxon>
        <taxon>eudicotyledons</taxon>
        <taxon>Gunneridae</taxon>
        <taxon>Pentapetalae</taxon>
        <taxon>asterids</taxon>
        <taxon>campanulids</taxon>
        <taxon>Asterales</taxon>
        <taxon>Asteraceae</taxon>
        <taxon>Cichorioideae</taxon>
        <taxon>Cichorieae</taxon>
        <taxon>Lactucinae</taxon>
        <taxon>Lactuca</taxon>
    </lineage>
</organism>
<gene>
    <name evidence="2" type="ORF">LVIROSA_LOCUS14983</name>
</gene>
<evidence type="ECO:0000313" key="3">
    <source>
        <dbReference type="Proteomes" id="UP001157418"/>
    </source>
</evidence>
<protein>
    <submittedName>
        <fullName evidence="2">Uncharacterized protein</fullName>
    </submittedName>
</protein>
<name>A0AAU9N509_9ASTR</name>
<dbReference type="EMBL" id="CAKMRJ010002223">
    <property type="protein sequence ID" value="CAH1428023.1"/>
    <property type="molecule type" value="Genomic_DNA"/>
</dbReference>
<evidence type="ECO:0000256" key="1">
    <source>
        <dbReference type="SAM" id="MobiDB-lite"/>
    </source>
</evidence>
<feature type="compositionally biased region" description="Low complexity" evidence="1">
    <location>
        <begin position="169"/>
        <end position="180"/>
    </location>
</feature>
<evidence type="ECO:0000313" key="2">
    <source>
        <dbReference type="EMBL" id="CAH1428023.1"/>
    </source>
</evidence>
<sequence length="210" mass="19591">MVRKTIVVVSFVFFIYTIESVLGRKLLGDEKITLGYGEVISKIRGSVGCEVGEGTCGEIREKKMLDGRIVDVSLILNSNGNGAINTGGSVSGDGTGAGAGVAAGAGVGAGGAGAFAGLGAGAGAGAGAGDGTGTGAGAGAGAGGGAGSGAGTGAGPGTGSVTITNDSPGTGAVTMAGAGAPNTAPSPGDACGYMATEYKSIFGFFNRGGW</sequence>
<feature type="region of interest" description="Disordered" evidence="1">
    <location>
        <begin position="156"/>
        <end position="180"/>
    </location>
</feature>
<accession>A0AAU9N509</accession>
<dbReference type="Proteomes" id="UP001157418">
    <property type="component" value="Unassembled WGS sequence"/>
</dbReference>
<reference evidence="2 3" key="1">
    <citation type="submission" date="2022-01" db="EMBL/GenBank/DDBJ databases">
        <authorList>
            <person name="Xiong W."/>
            <person name="Schranz E."/>
        </authorList>
    </citation>
    <scope>NUCLEOTIDE SEQUENCE [LARGE SCALE GENOMIC DNA]</scope>
</reference>